<evidence type="ECO:0000256" key="3">
    <source>
        <dbReference type="ARBA" id="ARBA00004496"/>
    </source>
</evidence>
<dbReference type="Pfam" id="PF03650">
    <property type="entry name" value="MPC"/>
    <property type="match status" value="1"/>
</dbReference>
<evidence type="ECO:0000256" key="17">
    <source>
        <dbReference type="ARBA" id="ARBA00023274"/>
    </source>
</evidence>
<keyword evidence="9" id="KW-0812">Transmembrane</keyword>
<feature type="domain" description="Sm" evidence="21">
    <location>
        <begin position="4"/>
        <end position="94"/>
    </location>
</feature>
<keyword evidence="16" id="KW-0539">Nucleus</keyword>
<evidence type="ECO:0000256" key="2">
    <source>
        <dbReference type="ARBA" id="ARBA00004448"/>
    </source>
</evidence>
<dbReference type="GO" id="GO:0046540">
    <property type="term" value="C:U4/U6 x U5 tri-snRNP complex"/>
    <property type="evidence" value="ECO:0007669"/>
    <property type="project" value="TreeGrafter"/>
</dbReference>
<dbReference type="PROSITE" id="PS52002">
    <property type="entry name" value="SM"/>
    <property type="match status" value="1"/>
</dbReference>
<dbReference type="GO" id="GO:0005685">
    <property type="term" value="C:U1 snRNP"/>
    <property type="evidence" value="ECO:0007669"/>
    <property type="project" value="TreeGrafter"/>
</dbReference>
<dbReference type="GO" id="GO:0070990">
    <property type="term" value="F:snRNP binding"/>
    <property type="evidence" value="ECO:0007669"/>
    <property type="project" value="TreeGrafter"/>
</dbReference>
<evidence type="ECO:0000256" key="7">
    <source>
        <dbReference type="ARBA" id="ARBA00022490"/>
    </source>
</evidence>
<dbReference type="GO" id="GO:0005682">
    <property type="term" value="C:U5 snRNP"/>
    <property type="evidence" value="ECO:0007669"/>
    <property type="project" value="TreeGrafter"/>
</dbReference>
<comment type="subcellular location">
    <subcellularLocation>
        <location evidence="3">Cytoplasm</location>
    </subcellularLocation>
    <subcellularLocation>
        <location evidence="2 19">Mitochondrion inner membrane</location>
        <topology evidence="2 19">Multi-pass membrane protein</topology>
    </subcellularLocation>
    <subcellularLocation>
        <location evidence="1">Nucleus</location>
    </subcellularLocation>
</comment>
<dbReference type="GO" id="GO:0006850">
    <property type="term" value="P:pyruvate import into mitochondria"/>
    <property type="evidence" value="ECO:0007669"/>
    <property type="project" value="InterPro"/>
</dbReference>
<feature type="compositionally biased region" description="Low complexity" evidence="20">
    <location>
        <begin position="251"/>
        <end position="263"/>
    </location>
</feature>
<evidence type="ECO:0000256" key="15">
    <source>
        <dbReference type="ARBA" id="ARBA00023187"/>
    </source>
</evidence>
<dbReference type="FunFam" id="2.30.30.100:FF:000047">
    <property type="entry name" value="Small nuclear ribonucleoprotein SmB, putative"/>
    <property type="match status" value="1"/>
</dbReference>
<comment type="similarity">
    <text evidence="5">Belongs to the snRNP SmB/SmN family.</text>
</comment>
<dbReference type="CDD" id="cd01717">
    <property type="entry name" value="Sm_B"/>
    <property type="match status" value="1"/>
</dbReference>
<gene>
    <name evidence="22" type="ORF">N7494_008844</name>
</gene>
<dbReference type="GO" id="GO:0003723">
    <property type="term" value="F:RNA binding"/>
    <property type="evidence" value="ECO:0007669"/>
    <property type="project" value="UniProtKB-KW"/>
</dbReference>
<keyword evidence="14" id="KW-0472">Membrane</keyword>
<accession>A0AAD6GBP2</accession>
<dbReference type="InterPro" id="IPR050914">
    <property type="entry name" value="snRNP_SmB/NAA38-like"/>
</dbReference>
<evidence type="ECO:0000256" key="14">
    <source>
        <dbReference type="ARBA" id="ARBA00023136"/>
    </source>
</evidence>
<evidence type="ECO:0000256" key="12">
    <source>
        <dbReference type="ARBA" id="ARBA00022989"/>
    </source>
</evidence>
<evidence type="ECO:0000256" key="16">
    <source>
        <dbReference type="ARBA" id="ARBA00023242"/>
    </source>
</evidence>
<feature type="compositionally biased region" description="Pro residues" evidence="20">
    <location>
        <begin position="171"/>
        <end position="180"/>
    </location>
</feature>
<keyword evidence="10 19" id="KW-0999">Mitochondrion inner membrane</keyword>
<evidence type="ECO:0000256" key="11">
    <source>
        <dbReference type="ARBA" id="ARBA00022884"/>
    </source>
</evidence>
<evidence type="ECO:0000313" key="22">
    <source>
        <dbReference type="EMBL" id="KAJ5532292.1"/>
    </source>
</evidence>
<keyword evidence="13 19" id="KW-0496">Mitochondrion</keyword>
<keyword evidence="17" id="KW-0687">Ribonucleoprotein</keyword>
<comment type="subunit">
    <text evidence="18">Component of the heptameric LSM1-LSM7 complex, which consists of LSM1, LSM2, LSM3, LSM4, LSM5, LSM6 and LSM7. Component of the heptameric LSM2-LSM8 complex, which consists of LSM2, LSM3, LSM4, LSM5, LSM6, LSM7 and LSM8. The LSm subunits form a seven-membered ring structure with a doughnut shape.</text>
</comment>
<dbReference type="GO" id="GO:0000398">
    <property type="term" value="P:mRNA splicing, via spliceosome"/>
    <property type="evidence" value="ECO:0007669"/>
    <property type="project" value="TreeGrafter"/>
</dbReference>
<dbReference type="GO" id="GO:0005743">
    <property type="term" value="C:mitochondrial inner membrane"/>
    <property type="evidence" value="ECO:0007669"/>
    <property type="project" value="UniProtKB-SubCell"/>
</dbReference>
<evidence type="ECO:0000256" key="1">
    <source>
        <dbReference type="ARBA" id="ARBA00004123"/>
    </source>
</evidence>
<dbReference type="EMBL" id="JAQIZZ010000007">
    <property type="protein sequence ID" value="KAJ5532292.1"/>
    <property type="molecule type" value="Genomic_DNA"/>
</dbReference>
<organism evidence="22 23">
    <name type="scientific">Penicillium frequentans</name>
    <dbReference type="NCBI Taxonomy" id="3151616"/>
    <lineage>
        <taxon>Eukaryota</taxon>
        <taxon>Fungi</taxon>
        <taxon>Dikarya</taxon>
        <taxon>Ascomycota</taxon>
        <taxon>Pezizomycotina</taxon>
        <taxon>Eurotiomycetes</taxon>
        <taxon>Eurotiomycetidae</taxon>
        <taxon>Eurotiales</taxon>
        <taxon>Aspergillaceae</taxon>
        <taxon>Penicillium</taxon>
    </lineage>
</organism>
<dbReference type="GO" id="GO:0071013">
    <property type="term" value="C:catalytic step 2 spliceosome"/>
    <property type="evidence" value="ECO:0007669"/>
    <property type="project" value="TreeGrafter"/>
</dbReference>
<dbReference type="GO" id="GO:0071004">
    <property type="term" value="C:U2-type prespliceosome"/>
    <property type="evidence" value="ECO:0007669"/>
    <property type="project" value="TreeGrafter"/>
</dbReference>
<dbReference type="InterPro" id="IPR047575">
    <property type="entry name" value="Sm"/>
</dbReference>
<dbReference type="PANTHER" id="PTHR10701:SF0">
    <property type="entry name" value="SMALL NUCLEAR RIBONUCLEOPROTEIN-ASSOCIATED PROTEIN B"/>
    <property type="match status" value="1"/>
</dbReference>
<keyword evidence="6 19" id="KW-0813">Transport</keyword>
<evidence type="ECO:0000256" key="20">
    <source>
        <dbReference type="SAM" id="MobiDB-lite"/>
    </source>
</evidence>
<reference evidence="22 23" key="1">
    <citation type="journal article" date="2023" name="IMA Fungus">
        <title>Comparative genomic study of the Penicillium genus elucidates a diverse pangenome and 15 lateral gene transfer events.</title>
        <authorList>
            <person name="Petersen C."/>
            <person name="Sorensen T."/>
            <person name="Nielsen M.R."/>
            <person name="Sondergaard T.E."/>
            <person name="Sorensen J.L."/>
            <person name="Fitzpatrick D.A."/>
            <person name="Frisvad J.C."/>
            <person name="Nielsen K.L."/>
        </authorList>
    </citation>
    <scope>NUCLEOTIDE SEQUENCE [LARGE SCALE GENOMIC DNA]</scope>
    <source>
        <strain evidence="22 23">IBT 35679</strain>
    </source>
</reference>
<evidence type="ECO:0000256" key="9">
    <source>
        <dbReference type="ARBA" id="ARBA00022692"/>
    </source>
</evidence>
<dbReference type="SUPFAM" id="SSF50182">
    <property type="entry name" value="Sm-like ribonucleoproteins"/>
    <property type="match status" value="1"/>
</dbReference>
<feature type="region of interest" description="Disordered" evidence="20">
    <location>
        <begin position="238"/>
        <end position="263"/>
    </location>
</feature>
<keyword evidence="8" id="KW-0507">mRNA processing</keyword>
<dbReference type="Pfam" id="PF01423">
    <property type="entry name" value="LSM"/>
    <property type="match status" value="1"/>
</dbReference>
<keyword evidence="15" id="KW-0508">mRNA splicing</keyword>
<dbReference type="InterPro" id="IPR010920">
    <property type="entry name" value="LSM_dom_sf"/>
</dbReference>
<evidence type="ECO:0000256" key="19">
    <source>
        <dbReference type="RuleBase" id="RU363100"/>
    </source>
</evidence>
<dbReference type="InterPro" id="IPR005336">
    <property type="entry name" value="MPC"/>
</dbReference>
<dbReference type="Proteomes" id="UP001220324">
    <property type="component" value="Unassembled WGS sequence"/>
</dbReference>
<feature type="compositionally biased region" description="Pro residues" evidence="20">
    <location>
        <begin position="154"/>
        <end position="163"/>
    </location>
</feature>
<protein>
    <recommendedName>
        <fullName evidence="19">Mitochondrial pyruvate carrier</fullName>
    </recommendedName>
</protein>
<dbReference type="GO" id="GO:0005687">
    <property type="term" value="C:U4 snRNP"/>
    <property type="evidence" value="ECO:0007669"/>
    <property type="project" value="TreeGrafter"/>
</dbReference>
<evidence type="ECO:0000259" key="21">
    <source>
        <dbReference type="PROSITE" id="PS52002"/>
    </source>
</evidence>
<evidence type="ECO:0000256" key="10">
    <source>
        <dbReference type="ARBA" id="ARBA00022792"/>
    </source>
</evidence>
<keyword evidence="12" id="KW-1133">Transmembrane helix</keyword>
<comment type="caution">
    <text evidence="22">The sequence shown here is derived from an EMBL/GenBank/DDBJ whole genome shotgun (WGS) entry which is preliminary data.</text>
</comment>
<proteinExistence type="inferred from homology"/>
<feature type="region of interest" description="Disordered" evidence="20">
    <location>
        <begin position="133"/>
        <end position="180"/>
    </location>
</feature>
<dbReference type="InterPro" id="IPR001163">
    <property type="entry name" value="Sm_dom_euk/arc"/>
</dbReference>
<evidence type="ECO:0000256" key="4">
    <source>
        <dbReference type="ARBA" id="ARBA00006416"/>
    </source>
</evidence>
<dbReference type="SMART" id="SM00651">
    <property type="entry name" value="Sm"/>
    <property type="match status" value="1"/>
</dbReference>
<name>A0AAD6GBP2_9EURO</name>
<evidence type="ECO:0000256" key="5">
    <source>
        <dbReference type="ARBA" id="ARBA00009123"/>
    </source>
</evidence>
<keyword evidence="11" id="KW-0694">RNA-binding</keyword>
<keyword evidence="7" id="KW-0963">Cytoplasm</keyword>
<evidence type="ECO:0000256" key="13">
    <source>
        <dbReference type="ARBA" id="ARBA00023128"/>
    </source>
</evidence>
<evidence type="ECO:0000313" key="23">
    <source>
        <dbReference type="Proteomes" id="UP001220324"/>
    </source>
</evidence>
<comment type="function">
    <text evidence="19">Mediates the uptake of pyruvate into mitochondria.</text>
</comment>
<dbReference type="AlphaFoldDB" id="A0AAD6GBP2"/>
<evidence type="ECO:0000256" key="6">
    <source>
        <dbReference type="ARBA" id="ARBA00022448"/>
    </source>
</evidence>
<dbReference type="Gene3D" id="2.30.30.100">
    <property type="match status" value="1"/>
</dbReference>
<evidence type="ECO:0000256" key="18">
    <source>
        <dbReference type="ARBA" id="ARBA00025892"/>
    </source>
</evidence>
<comment type="similarity">
    <text evidence="4 19">Belongs to the mitochondrial pyruvate carrier (MPC) (TC 2.A.105) family.</text>
</comment>
<evidence type="ECO:0000256" key="8">
    <source>
        <dbReference type="ARBA" id="ARBA00022664"/>
    </source>
</evidence>
<sequence>MAANKQGKMANLINYRMRVTLNDGRQMTGQMLAFDKHMNLVLADTEEFRRIKRKSKAAPGSTATPQVEAEEKRTLGLTIVRGAQVVSCSVDGPPPADPSARLGNAPGLGPAATLAAGPGVSKPAGRGLPIGLGGPAAGVGGPPPPGGFGGFPPGGFPGAPPPGFAGRGGPPGGPPGFAPPPGFVPPVLLRVLSNLLPASSPLDRDEDTPHQASVADDLSVHRKKIPSFKLAPLDIRHRHVTNGRPRSSRVNPTPENPNLNLPRLNPRLLPASVAMAAAIKAINAKIRSNKVADYVCSTHFWGPVSNFGIPFAAVMDTQKDPEIISGTMTAALFVYAGTFMRYSLAITPKNYLLFACHLTNFGAQATQGYRYLNYWNWGGREAQLAEKAQQGKAVAEGASA</sequence>
<keyword evidence="23" id="KW-1185">Reference proteome</keyword>
<dbReference type="PANTHER" id="PTHR10701">
    <property type="entry name" value="SMALL NUCLEAR RIBONUCLEOPROTEIN-ASSOCIATED PROTEIN B AND N"/>
    <property type="match status" value="1"/>
</dbReference>
<dbReference type="GO" id="GO:0005686">
    <property type="term" value="C:U2 snRNP"/>
    <property type="evidence" value="ECO:0007669"/>
    <property type="project" value="TreeGrafter"/>
</dbReference>